<evidence type="ECO:0000259" key="3">
    <source>
        <dbReference type="Pfam" id="PF13472"/>
    </source>
</evidence>
<feature type="domain" description="SGNH hydrolase-type esterase" evidence="3">
    <location>
        <begin position="72"/>
        <end position="308"/>
    </location>
</feature>
<comment type="caution">
    <text evidence="4">The sequence shown here is derived from an EMBL/GenBank/DDBJ whole genome shotgun (WGS) entry which is preliminary data.</text>
</comment>
<dbReference type="Gene3D" id="3.40.50.1110">
    <property type="entry name" value="SGNH hydrolase"/>
    <property type="match status" value="1"/>
</dbReference>
<dbReference type="CDD" id="cd01823">
    <property type="entry name" value="SEST_like"/>
    <property type="match status" value="1"/>
</dbReference>
<keyword evidence="5" id="KW-1185">Reference proteome</keyword>
<dbReference type="InterPro" id="IPR013830">
    <property type="entry name" value="SGNH_hydro"/>
</dbReference>
<evidence type="ECO:0000256" key="1">
    <source>
        <dbReference type="SAM" id="MobiDB-lite"/>
    </source>
</evidence>
<feature type="region of interest" description="Disordered" evidence="1">
    <location>
        <begin position="338"/>
        <end position="372"/>
    </location>
</feature>
<dbReference type="Proteomes" id="UP001446871">
    <property type="component" value="Unassembled WGS sequence"/>
</dbReference>
<accession>A0ABR1UYE1</accession>
<protein>
    <submittedName>
        <fullName evidence="4">Esterase</fullName>
    </submittedName>
</protein>
<dbReference type="PANTHER" id="PTHR37981">
    <property type="entry name" value="LIPASE 2"/>
    <property type="match status" value="1"/>
</dbReference>
<keyword evidence="2" id="KW-0732">Signal</keyword>
<name>A0ABR1UYE1_9PEZI</name>
<dbReference type="EMBL" id="JAQQWM010000005">
    <property type="protein sequence ID" value="KAK8063945.1"/>
    <property type="molecule type" value="Genomic_DNA"/>
</dbReference>
<feature type="signal peptide" evidence="2">
    <location>
        <begin position="1"/>
        <end position="19"/>
    </location>
</feature>
<dbReference type="InterPro" id="IPR037460">
    <property type="entry name" value="SEST-like"/>
</dbReference>
<evidence type="ECO:0000313" key="5">
    <source>
        <dbReference type="Proteomes" id="UP001446871"/>
    </source>
</evidence>
<dbReference type="SUPFAM" id="SSF52266">
    <property type="entry name" value="SGNH hydrolase"/>
    <property type="match status" value="1"/>
</dbReference>
<reference evidence="4 5" key="1">
    <citation type="submission" date="2023-01" db="EMBL/GenBank/DDBJ databases">
        <title>Analysis of 21 Apiospora genomes using comparative genomics revels a genus with tremendous synthesis potential of carbohydrate active enzymes and secondary metabolites.</title>
        <authorList>
            <person name="Sorensen T."/>
        </authorList>
    </citation>
    <scope>NUCLEOTIDE SEQUENCE [LARGE SCALE GENOMIC DNA]</scope>
    <source>
        <strain evidence="4 5">CBS 83171</strain>
    </source>
</reference>
<feature type="compositionally biased region" description="Polar residues" evidence="1">
    <location>
        <begin position="348"/>
        <end position="361"/>
    </location>
</feature>
<gene>
    <name evidence="4" type="ORF">PG996_008597</name>
</gene>
<organism evidence="4 5">
    <name type="scientific">Apiospora saccharicola</name>
    <dbReference type="NCBI Taxonomy" id="335842"/>
    <lineage>
        <taxon>Eukaryota</taxon>
        <taxon>Fungi</taxon>
        <taxon>Dikarya</taxon>
        <taxon>Ascomycota</taxon>
        <taxon>Pezizomycotina</taxon>
        <taxon>Sordariomycetes</taxon>
        <taxon>Xylariomycetidae</taxon>
        <taxon>Amphisphaeriales</taxon>
        <taxon>Apiosporaceae</taxon>
        <taxon>Apiospora</taxon>
    </lineage>
</organism>
<dbReference type="InterPro" id="IPR036514">
    <property type="entry name" value="SGNH_hydro_sf"/>
</dbReference>
<evidence type="ECO:0000313" key="4">
    <source>
        <dbReference type="EMBL" id="KAK8063945.1"/>
    </source>
</evidence>
<dbReference type="PANTHER" id="PTHR37981:SF1">
    <property type="entry name" value="SGNH HYDROLASE-TYPE ESTERASE DOMAIN-CONTAINING PROTEIN"/>
    <property type="match status" value="1"/>
</dbReference>
<proteinExistence type="predicted"/>
<dbReference type="Pfam" id="PF13472">
    <property type="entry name" value="Lipase_GDSL_2"/>
    <property type="match status" value="1"/>
</dbReference>
<sequence>MRLAHIQIVASLSLGLVAGWGLPQPWRTYVSEKQRVLGLQDSKYEEQRWSQPGSLFGDNEAHPHRPRVGFVALGDSYSAGIGTGVEGKETNCRRGLGAYPQLIATDLAASHGRPNRTSFQFLSCTGARTEDILSSSKGRSSAAKSHQIDALNASRPVDFALLTVGGNDLGFFDVMNACIFRFYNFYSGTCKTALARAEQRLEDRAFDERLHILITELLDKVRWERKSPGFHITVTGYAQFFNDRTEPCDDMSLGIWLGPSRGGPKLARPLRRRMNEMVRAVNGKIAAAVARINRQFTRDKVLFVDYDAAFEGHRFCEPGAVEPDYGRNETWFFLVGGPDNVDRPPHGNDTTAAVTTRSNPSNEEDDEEAAPSVLVDSTTCLPPAQRSGDWGELALCYMAMSMAEDPTLRLARGGGGEIGTQKSGWHAPTYYAKTFHPRSLGHEAIRDRIYEVWSQQTDFKL</sequence>
<evidence type="ECO:0000256" key="2">
    <source>
        <dbReference type="SAM" id="SignalP"/>
    </source>
</evidence>
<feature type="chain" id="PRO_5045319138" evidence="2">
    <location>
        <begin position="20"/>
        <end position="461"/>
    </location>
</feature>